<evidence type="ECO:0000256" key="1">
    <source>
        <dbReference type="SAM" id="MobiDB-lite"/>
    </source>
</evidence>
<evidence type="ECO:0000313" key="3">
    <source>
        <dbReference type="EMBL" id="WAV98177.1"/>
    </source>
</evidence>
<keyword evidence="4" id="KW-1185">Reference proteome</keyword>
<keyword evidence="2" id="KW-0732">Signal</keyword>
<feature type="region of interest" description="Disordered" evidence="1">
    <location>
        <begin position="559"/>
        <end position="586"/>
    </location>
</feature>
<dbReference type="InterPro" id="IPR006597">
    <property type="entry name" value="Sel1-like"/>
</dbReference>
<sequence>MFSAIGRIPVLLAVFFAGLSGVQAEDSMTCRDNQAFLCTSKAGCGEVRALYARARRGDFEAMTAFGLRLVMGDGVVPDDGAAMHWFEKAAAGGDTTAQVALGAFLMRPGEPAKRREKGLSWLERAALSGNTLALTHLARYEACEETTCGLTGQRVSRWQEQARRQAMQDSVTRMEAVVAPYRKKWLGQPGEKDPVQAVQDVLRAAEEGDRQAQTLASVWYVSGAMAKAGLALDRPAGMAFLKQAAQAGDRRAVTVFAMTVLADTNEDDTECQEEAAMAGRWLEAEAEKGDGECMALYGMLLFRGIGEKADPDAGVVWLEKAARRQVPDAMLFLGRLRMMAGEEGVQEGRDEAAAWFAKVATVPSRPDLFAWLAWDYGSGEAPVAGEPEVMTKVRRGAEKGDGRAMSYLAIMYDSGVFSGRRFPCAALTWYRRSAELGEKEMYLPLAMTCAETGDAACARKWLDAAFAEGGKALGYGMVAHAFGLSGDVCTDVPEEEMAEMASERMDAVAKRIRWLHAEGMRGNAAAAAVLARLYGAGIGVRQDGKEALKWERLSERAKARRRTVSGKAAGPAKRTRRAAGENGEVS</sequence>
<dbReference type="SUPFAM" id="SSF81901">
    <property type="entry name" value="HCP-like"/>
    <property type="match status" value="2"/>
</dbReference>
<dbReference type="InterPro" id="IPR050767">
    <property type="entry name" value="Sel1_AlgK"/>
</dbReference>
<dbReference type="PANTHER" id="PTHR11102">
    <property type="entry name" value="SEL-1-LIKE PROTEIN"/>
    <property type="match status" value="1"/>
</dbReference>
<dbReference type="Pfam" id="PF08238">
    <property type="entry name" value="Sel1"/>
    <property type="match status" value="7"/>
</dbReference>
<evidence type="ECO:0000256" key="2">
    <source>
        <dbReference type="SAM" id="SignalP"/>
    </source>
</evidence>
<accession>A0ABY7JLD5</accession>
<dbReference type="Gene3D" id="1.25.40.10">
    <property type="entry name" value="Tetratricopeptide repeat domain"/>
    <property type="match status" value="2"/>
</dbReference>
<dbReference type="SMART" id="SM00671">
    <property type="entry name" value="SEL1"/>
    <property type="match status" value="6"/>
</dbReference>
<protein>
    <submittedName>
        <fullName evidence="3">Sel1 repeat family protein</fullName>
    </submittedName>
</protein>
<dbReference type="PANTHER" id="PTHR11102:SF160">
    <property type="entry name" value="ERAD-ASSOCIATED E3 UBIQUITIN-PROTEIN LIGASE COMPONENT HRD3"/>
    <property type="match status" value="1"/>
</dbReference>
<dbReference type="RefSeq" id="WP_269265821.1">
    <property type="nucleotide sequence ID" value="NZ_CP098248.1"/>
</dbReference>
<proteinExistence type="predicted"/>
<gene>
    <name evidence="3" type="ORF">NB645_04420</name>
</gene>
<feature type="signal peptide" evidence="2">
    <location>
        <begin position="1"/>
        <end position="24"/>
    </location>
</feature>
<feature type="chain" id="PRO_5046054910" evidence="2">
    <location>
        <begin position="25"/>
        <end position="586"/>
    </location>
</feature>
<reference evidence="3" key="1">
    <citation type="journal article" date="2022" name="Front. Microbiol.">
        <title>New perspectives on an old grouping: The genomic and phenotypic variability of Oxalobacter formigenes and the implications for calcium oxalate stone prevention.</title>
        <authorList>
            <person name="Chmiel J.A."/>
            <person name="Carr C."/>
            <person name="Stuivenberg G.A."/>
            <person name="Venema R."/>
            <person name="Chanyi R.M."/>
            <person name="Al K.F."/>
            <person name="Giguere D."/>
            <person name="Say H."/>
            <person name="Akouris P.P."/>
            <person name="Dominguez Romero S.A."/>
            <person name="Kwong A."/>
            <person name="Tai V."/>
            <person name="Koval S.F."/>
            <person name="Razvi H."/>
            <person name="Bjazevic J."/>
            <person name="Burton J.P."/>
        </authorList>
    </citation>
    <scope>NUCLEOTIDE SEQUENCE</scope>
    <source>
        <strain evidence="3">HOxNP-1</strain>
    </source>
</reference>
<name>A0ABY7JLD5_9BURK</name>
<dbReference type="Proteomes" id="UP001164794">
    <property type="component" value="Chromosome"/>
</dbReference>
<organism evidence="3 4">
    <name type="scientific">Oxalobacter aliiformigenes</name>
    <dbReference type="NCBI Taxonomy" id="2946593"/>
    <lineage>
        <taxon>Bacteria</taxon>
        <taxon>Pseudomonadati</taxon>
        <taxon>Pseudomonadota</taxon>
        <taxon>Betaproteobacteria</taxon>
        <taxon>Burkholderiales</taxon>
        <taxon>Oxalobacteraceae</taxon>
        <taxon>Oxalobacter</taxon>
    </lineage>
</organism>
<dbReference type="EMBL" id="CP098248">
    <property type="protein sequence ID" value="WAV98177.1"/>
    <property type="molecule type" value="Genomic_DNA"/>
</dbReference>
<dbReference type="InterPro" id="IPR011990">
    <property type="entry name" value="TPR-like_helical_dom_sf"/>
</dbReference>
<evidence type="ECO:0000313" key="4">
    <source>
        <dbReference type="Proteomes" id="UP001164794"/>
    </source>
</evidence>